<dbReference type="EMBL" id="CAQQ02149577">
    <property type="status" value="NOT_ANNOTATED_CDS"/>
    <property type="molecule type" value="Genomic_DNA"/>
</dbReference>
<proteinExistence type="predicted"/>
<dbReference type="HOGENOM" id="CLU_1998254_0_0_1"/>
<dbReference type="STRING" id="36166.T1GYB2"/>
<reference evidence="2" key="2">
    <citation type="submission" date="2015-06" db="UniProtKB">
        <authorList>
            <consortium name="EnsemblMetazoa"/>
        </authorList>
    </citation>
    <scope>IDENTIFICATION</scope>
</reference>
<protein>
    <submittedName>
        <fullName evidence="2">Uncharacterized protein</fullName>
    </submittedName>
</protein>
<feature type="compositionally biased region" description="Polar residues" evidence="1">
    <location>
        <begin position="90"/>
        <end position="110"/>
    </location>
</feature>
<organism evidence="2 3">
    <name type="scientific">Megaselia scalaris</name>
    <name type="common">Humpbacked fly</name>
    <name type="synonym">Phora scalaris</name>
    <dbReference type="NCBI Taxonomy" id="36166"/>
    <lineage>
        <taxon>Eukaryota</taxon>
        <taxon>Metazoa</taxon>
        <taxon>Ecdysozoa</taxon>
        <taxon>Arthropoda</taxon>
        <taxon>Hexapoda</taxon>
        <taxon>Insecta</taxon>
        <taxon>Pterygota</taxon>
        <taxon>Neoptera</taxon>
        <taxon>Endopterygota</taxon>
        <taxon>Diptera</taxon>
        <taxon>Brachycera</taxon>
        <taxon>Muscomorpha</taxon>
        <taxon>Platypezoidea</taxon>
        <taxon>Phoridae</taxon>
        <taxon>Megaseliini</taxon>
        <taxon>Megaselia</taxon>
    </lineage>
</organism>
<feature type="region of interest" description="Disordered" evidence="1">
    <location>
        <begin position="76"/>
        <end position="125"/>
    </location>
</feature>
<dbReference type="Proteomes" id="UP000015102">
    <property type="component" value="Unassembled WGS sequence"/>
</dbReference>
<reference evidence="3" key="1">
    <citation type="submission" date="2013-02" db="EMBL/GenBank/DDBJ databases">
        <authorList>
            <person name="Hughes D."/>
        </authorList>
    </citation>
    <scope>NUCLEOTIDE SEQUENCE</scope>
    <source>
        <strain>Durham</strain>
        <strain evidence="3">NC isolate 2 -- Noor lab</strain>
    </source>
</reference>
<keyword evidence="3" id="KW-1185">Reference proteome</keyword>
<dbReference type="AlphaFoldDB" id="T1GYB2"/>
<sequence length="125" mass="13565">MSPDCCPQILPHKIATVPIITQPKVLKNKSESRVNTFKDHFKSYPTVANANQLIQMTTSLIENFKNDNLLSQSIDGTSSFSSRTSCNSSVESTPRTMTPSLYSDQNQHSGYSAGGPLAAASKMVP</sequence>
<dbReference type="EnsemblMetazoa" id="MESCA008836-RA">
    <property type="protein sequence ID" value="MESCA008836-PA"/>
    <property type="gene ID" value="MESCA008836"/>
</dbReference>
<name>T1GYB2_MEGSC</name>
<accession>T1GYB2</accession>
<evidence type="ECO:0000256" key="1">
    <source>
        <dbReference type="SAM" id="MobiDB-lite"/>
    </source>
</evidence>
<feature type="compositionally biased region" description="Low complexity" evidence="1">
    <location>
        <begin position="76"/>
        <end position="89"/>
    </location>
</feature>
<evidence type="ECO:0000313" key="3">
    <source>
        <dbReference type="Proteomes" id="UP000015102"/>
    </source>
</evidence>
<evidence type="ECO:0000313" key="2">
    <source>
        <dbReference type="EnsemblMetazoa" id="MESCA008836-PA"/>
    </source>
</evidence>